<feature type="signal peptide" evidence="1">
    <location>
        <begin position="1"/>
        <end position="23"/>
    </location>
</feature>
<dbReference type="OrthoDB" id="3648721at2"/>
<dbReference type="SUPFAM" id="SSF54001">
    <property type="entry name" value="Cysteine proteinases"/>
    <property type="match status" value="1"/>
</dbReference>
<dbReference type="Pfam" id="PF14326">
    <property type="entry name" value="DUF4384"/>
    <property type="match status" value="1"/>
</dbReference>
<evidence type="ECO:0000256" key="1">
    <source>
        <dbReference type="SAM" id="SignalP"/>
    </source>
</evidence>
<organism evidence="4 5">
    <name type="scientific">Daejeonella rubra</name>
    <dbReference type="NCBI Taxonomy" id="990371"/>
    <lineage>
        <taxon>Bacteria</taxon>
        <taxon>Pseudomonadati</taxon>
        <taxon>Bacteroidota</taxon>
        <taxon>Sphingobacteriia</taxon>
        <taxon>Sphingobacteriales</taxon>
        <taxon>Sphingobacteriaceae</taxon>
        <taxon>Daejeonella</taxon>
    </lineage>
</organism>
<dbReference type="EMBL" id="FNHH01000002">
    <property type="protein sequence ID" value="SDL74853.1"/>
    <property type="molecule type" value="Genomic_DNA"/>
</dbReference>
<dbReference type="InterPro" id="IPR025493">
    <property type="entry name" value="DUF4384"/>
</dbReference>
<dbReference type="Proteomes" id="UP000199226">
    <property type="component" value="Unassembled WGS sequence"/>
</dbReference>
<dbReference type="AlphaFoldDB" id="A0A1G9MLB5"/>
<dbReference type="InterPro" id="IPR000668">
    <property type="entry name" value="Peptidase_C1A_C"/>
</dbReference>
<keyword evidence="4" id="KW-0378">Hydrolase</keyword>
<sequence length="477" mass="53043">MPTFLKRVLFPLCLILTYSKLSAQVNYTRGLEFDNTAYEQVLKKAKLTRSLTIVPKSFSIKMFAPYPESQGQFGTCTAWASAYCGRTIVQAVKNNWTDRDFITKNAYSPAFLYRVLRPDDPSCAGGSSIPEAFSFLKSMGVPGKLDQPEPCIGVIDPSIRAKAADGKIKDFMRLFDAGNSKQVNIQAVKKSISEKKPVVFGMICPPSFNNAGELWTPKEDPLQSYGGHAMCVVGYDDEKFGGAFEIQNSWGKYWGNAGYTWIKYDDFARFTPYAFEFVDLPEPAPAKPDLSGQIRFVLASGQEMPVNLLVSTRGLKVVPAKTTPGPLTIYQSQNSYSSGTKFRMYISNNEPAYVYAISTDLSNEITKIFPNEEGISAALTDSKNDIAIPDEDHFIEFDNKPGKDFLCVLYSKNELDINGLIQKIRGQSGTFNERIFNAIGDQLVDPQNMDLSKDKIAFNGFTKGKSIVSMVVELEHF</sequence>
<proteinExistence type="predicted"/>
<feature type="domain" description="Peptidase C1A papain C-terminal" evidence="2">
    <location>
        <begin position="122"/>
        <end position="265"/>
    </location>
</feature>
<keyword evidence="4" id="KW-0645">Protease</keyword>
<dbReference type="PROSITE" id="PS00639">
    <property type="entry name" value="THIOL_PROTEASE_HIS"/>
    <property type="match status" value="1"/>
</dbReference>
<dbReference type="Pfam" id="PF00112">
    <property type="entry name" value="Peptidase_C1"/>
    <property type="match status" value="1"/>
</dbReference>
<evidence type="ECO:0000259" key="3">
    <source>
        <dbReference type="Pfam" id="PF14326"/>
    </source>
</evidence>
<evidence type="ECO:0000313" key="4">
    <source>
        <dbReference type="EMBL" id="SDL74853.1"/>
    </source>
</evidence>
<accession>A0A1G9MLB5</accession>
<dbReference type="Gene3D" id="3.90.70.10">
    <property type="entry name" value="Cysteine proteinases"/>
    <property type="match status" value="1"/>
</dbReference>
<dbReference type="CDD" id="cd02619">
    <property type="entry name" value="Peptidase_C1"/>
    <property type="match status" value="1"/>
</dbReference>
<keyword evidence="5" id="KW-1185">Reference proteome</keyword>
<dbReference type="GO" id="GO:0006508">
    <property type="term" value="P:proteolysis"/>
    <property type="evidence" value="ECO:0007669"/>
    <property type="project" value="UniProtKB-KW"/>
</dbReference>
<evidence type="ECO:0000313" key="5">
    <source>
        <dbReference type="Proteomes" id="UP000199226"/>
    </source>
</evidence>
<keyword evidence="1" id="KW-0732">Signal</keyword>
<dbReference type="InterPro" id="IPR025660">
    <property type="entry name" value="Pept_his_AS"/>
</dbReference>
<protein>
    <submittedName>
        <fullName evidence="4">Papain family cysteine protease</fullName>
    </submittedName>
</protein>
<gene>
    <name evidence="4" type="ORF">SAMN05421813_10218</name>
</gene>
<feature type="domain" description="DUF4384" evidence="3">
    <location>
        <begin position="336"/>
        <end position="413"/>
    </location>
</feature>
<name>A0A1G9MLB5_9SPHI</name>
<dbReference type="RefSeq" id="WP_090698462.1">
    <property type="nucleotide sequence ID" value="NZ_FNHH01000002.1"/>
</dbReference>
<reference evidence="5" key="1">
    <citation type="submission" date="2016-10" db="EMBL/GenBank/DDBJ databases">
        <authorList>
            <person name="Varghese N."/>
            <person name="Submissions S."/>
        </authorList>
    </citation>
    <scope>NUCLEOTIDE SEQUENCE [LARGE SCALE GENOMIC DNA]</scope>
    <source>
        <strain evidence="5">DSM 24536</strain>
    </source>
</reference>
<dbReference type="STRING" id="990371.SAMN05421813_10218"/>
<dbReference type="InterPro" id="IPR038765">
    <property type="entry name" value="Papain-like_cys_pep_sf"/>
</dbReference>
<dbReference type="GO" id="GO:0008234">
    <property type="term" value="F:cysteine-type peptidase activity"/>
    <property type="evidence" value="ECO:0007669"/>
    <property type="project" value="InterPro"/>
</dbReference>
<feature type="chain" id="PRO_5011787480" evidence="1">
    <location>
        <begin position="24"/>
        <end position="477"/>
    </location>
</feature>
<evidence type="ECO:0000259" key="2">
    <source>
        <dbReference type="Pfam" id="PF00112"/>
    </source>
</evidence>